<evidence type="ECO:0000313" key="5">
    <source>
        <dbReference type="RefSeq" id="XP_034114884.1"/>
    </source>
</evidence>
<organism evidence="4 5">
    <name type="scientific">Drosophila albomicans</name>
    <name type="common">Fruit fly</name>
    <dbReference type="NCBI Taxonomy" id="7291"/>
    <lineage>
        <taxon>Eukaryota</taxon>
        <taxon>Metazoa</taxon>
        <taxon>Ecdysozoa</taxon>
        <taxon>Arthropoda</taxon>
        <taxon>Hexapoda</taxon>
        <taxon>Insecta</taxon>
        <taxon>Pterygota</taxon>
        <taxon>Neoptera</taxon>
        <taxon>Endopterygota</taxon>
        <taxon>Diptera</taxon>
        <taxon>Brachycera</taxon>
        <taxon>Muscomorpha</taxon>
        <taxon>Ephydroidea</taxon>
        <taxon>Drosophilidae</taxon>
        <taxon>Drosophila</taxon>
    </lineage>
</organism>
<reference evidence="5" key="1">
    <citation type="submission" date="2025-08" db="UniProtKB">
        <authorList>
            <consortium name="RefSeq"/>
        </authorList>
    </citation>
    <scope>IDENTIFICATION</scope>
    <source>
        <strain evidence="5">15112-1751.03</strain>
        <tissue evidence="5">Whole Adult</tissue>
    </source>
</reference>
<dbReference type="Pfam" id="PF01429">
    <property type="entry name" value="MBD"/>
    <property type="match status" value="1"/>
</dbReference>
<dbReference type="InterPro" id="IPR032675">
    <property type="entry name" value="LRR_dom_sf"/>
</dbReference>
<keyword evidence="4" id="KW-1185">Reference proteome</keyword>
<dbReference type="SUPFAM" id="SSF81383">
    <property type="entry name" value="F-box domain"/>
    <property type="match status" value="1"/>
</dbReference>
<accession>A0A6P8XPB2</accession>
<proteinExistence type="predicted"/>
<name>A0A6P8XPB2_DROAB</name>
<feature type="compositionally biased region" description="Low complexity" evidence="1">
    <location>
        <begin position="199"/>
        <end position="217"/>
    </location>
</feature>
<feature type="compositionally biased region" description="Low complexity" evidence="1">
    <location>
        <begin position="13"/>
        <end position="23"/>
    </location>
</feature>
<feature type="compositionally biased region" description="Low complexity" evidence="1">
    <location>
        <begin position="270"/>
        <end position="280"/>
    </location>
</feature>
<feature type="region of interest" description="Disordered" evidence="1">
    <location>
        <begin position="1"/>
        <end position="72"/>
    </location>
</feature>
<evidence type="ECO:0000256" key="1">
    <source>
        <dbReference type="SAM" id="MobiDB-lite"/>
    </source>
</evidence>
<dbReference type="InterPro" id="IPR052283">
    <property type="entry name" value="GenomicStab_NeuMorph_Reg"/>
</dbReference>
<dbReference type="InterPro" id="IPR001810">
    <property type="entry name" value="F-box_dom"/>
</dbReference>
<feature type="compositionally biased region" description="Basic and acidic residues" evidence="1">
    <location>
        <begin position="681"/>
        <end position="696"/>
    </location>
</feature>
<feature type="domain" description="MBD" evidence="3">
    <location>
        <begin position="404"/>
        <end position="476"/>
    </location>
</feature>
<feature type="region of interest" description="Disordered" evidence="1">
    <location>
        <begin position="485"/>
        <end position="629"/>
    </location>
</feature>
<dbReference type="Pfam" id="PF00646">
    <property type="entry name" value="F-box"/>
    <property type="match status" value="1"/>
</dbReference>
<feature type="region of interest" description="Disordered" evidence="1">
    <location>
        <begin position="113"/>
        <end position="173"/>
    </location>
</feature>
<feature type="compositionally biased region" description="Low complexity" evidence="1">
    <location>
        <begin position="119"/>
        <end position="130"/>
    </location>
</feature>
<dbReference type="Gene3D" id="3.80.10.10">
    <property type="entry name" value="Ribonuclease Inhibitor"/>
    <property type="match status" value="1"/>
</dbReference>
<dbReference type="Gene3D" id="1.20.1280.50">
    <property type="match status" value="1"/>
</dbReference>
<dbReference type="OrthoDB" id="61560at2759"/>
<protein>
    <submittedName>
        <fullName evidence="5">Serine-rich adhesin for platelets isoform X1</fullName>
    </submittedName>
</protein>
<dbReference type="PROSITE" id="PS50982">
    <property type="entry name" value="MBD"/>
    <property type="match status" value="1"/>
</dbReference>
<feature type="compositionally biased region" description="Polar residues" evidence="1">
    <location>
        <begin position="303"/>
        <end position="319"/>
    </location>
</feature>
<dbReference type="SMART" id="SM00391">
    <property type="entry name" value="MBD"/>
    <property type="match status" value="1"/>
</dbReference>
<feature type="compositionally biased region" description="Basic residues" evidence="1">
    <location>
        <begin position="48"/>
        <end position="63"/>
    </location>
</feature>
<dbReference type="SUPFAM" id="SSF52047">
    <property type="entry name" value="RNI-like"/>
    <property type="match status" value="1"/>
</dbReference>
<dbReference type="AlphaFoldDB" id="A0A6P8XPB2"/>
<sequence>MMSLPCDTIDAGSDSQMSSNDSTSFEDNRLNFTSESDSTKSDASCARTRGRSKRKRTKSKMRSNSKDMALAGFTGSYPKMLITNSNESNSDADDDPQLPADLKAICATGLSVFPREELQSQPPSESESPQTLGRQRRWRRRNSSSSSSCSASSTSSSNLVNKTLANSTSPAAATTTTMSTIAAGADTTAATTTTISSTNTLNSTIESPKSTNDNNSVDNKDDHNDNSSLSNVVDSLASEEQHQEPPATSFELKPQPEIPSHPPEPEPEPQSESSEPQTELPNKKRKKYANDAAGEVSLLHPQLPTQEETSNGSLTNNDSSSRKRSFNGQVNENMRMRSKSMYHSNNDIDIGLRNARARSVGPVNEENLAPLKIKDNSRSTPTDVANDTGNSIVRRRSIAANKLPSTDNYYKLPFKYGWKRELVMRSGNSSQSASRQRADVVFISPAGKKMRSRDDIIPLLSGELTIDHFCFQRALQNAGEEFETMRTAQPAVEHRKSMAAAKQLREEQQQQLKSQPKQSQSQFHPKTPAVVKEVPQTPPAELVSGKRIPKPKAPKGASPPPQGWTPTMAVKGNARVLAASNSNDGGGTGSPGSHTARKRSSNQHTKPKQSKAAESKTQMFHQQGGVLPPKQLVDNTMVCAVCMSSIKDKKQAFAMGASNGKTDKYVCTSCIRPGSSLAQANKKEKDKEKEKGKEPIDENVNASNLGTNDLSYQNSFSYQEALMELSGNSSSSLAEIAEITTPCALPPEQLFNESPMKVTPKPQEIVVINGRKAVAVYGPPQRAQLQVIARESNLVNLEKFYGTHFSNGKNNIESIVQSVSLGNINCQVLLAVMKTLDFHDRVRMSKVCNTWAMIGRDRNVWRTVMLRDTHVTNWTLCLRDMVRYRTRELDMMGVKMDNPKLRMEGDLRSLKSLRVLRTDATDAEFIQLILRRLSRLVELRATCTSRSLNLSHVDKMSELRVLRIRMTEPKASIVSLAPMQSLTKLRELSLRGVNNMSQLDLLHLKGLRQLETLLLGSCRGMKTRTFGEEVLPNLKRLRHLRVENNGNRSFIINEIMGGLAAGGTVQRLELINVNVDKDFSSQLTNCKSVKELLLMPNFIQNTAYMVHYIMQAINDNSEQLMVFRLGLSFELLSATRALAMNPEKDCIPVVLPIPGVPPNDNLNNSAEPIAYLPVDRLESILHHMMPQAWLTVAKVPQSEITNLKFLSAPVNVI</sequence>
<dbReference type="InterPro" id="IPR016177">
    <property type="entry name" value="DNA-bd_dom_sf"/>
</dbReference>
<dbReference type="GO" id="GO:0003677">
    <property type="term" value="F:DNA binding"/>
    <property type="evidence" value="ECO:0007669"/>
    <property type="project" value="InterPro"/>
</dbReference>
<dbReference type="PANTHER" id="PTHR15739:SF5">
    <property type="entry name" value="LD23158P"/>
    <property type="match status" value="1"/>
</dbReference>
<feature type="compositionally biased region" description="Low complexity" evidence="1">
    <location>
        <begin position="143"/>
        <end position="173"/>
    </location>
</feature>
<feature type="compositionally biased region" description="Low complexity" evidence="1">
    <location>
        <begin position="226"/>
        <end position="235"/>
    </location>
</feature>
<dbReference type="SUPFAM" id="SSF54171">
    <property type="entry name" value="DNA-binding domain"/>
    <property type="match status" value="1"/>
</dbReference>
<gene>
    <name evidence="5" type="primary">LOC117574943</name>
</gene>
<dbReference type="InterPro" id="IPR001739">
    <property type="entry name" value="Methyl_CpG_DNA-bd"/>
</dbReference>
<feature type="compositionally biased region" description="Low complexity" evidence="1">
    <location>
        <begin position="509"/>
        <end position="522"/>
    </location>
</feature>
<dbReference type="Gene3D" id="3.30.890.10">
    <property type="entry name" value="Methyl-cpg-binding Protein 2, Chain A"/>
    <property type="match status" value="1"/>
</dbReference>
<feature type="compositionally biased region" description="Basic residues" evidence="1">
    <location>
        <begin position="595"/>
        <end position="609"/>
    </location>
</feature>
<dbReference type="InterPro" id="IPR036047">
    <property type="entry name" value="F-box-like_dom_sf"/>
</dbReference>
<dbReference type="PROSITE" id="PS50181">
    <property type="entry name" value="FBOX"/>
    <property type="match status" value="1"/>
</dbReference>
<evidence type="ECO:0000259" key="3">
    <source>
        <dbReference type="PROSITE" id="PS50982"/>
    </source>
</evidence>
<dbReference type="Proteomes" id="UP000515160">
    <property type="component" value="Chromosome 2R"/>
</dbReference>
<dbReference type="CDD" id="cd00122">
    <property type="entry name" value="MBD"/>
    <property type="match status" value="1"/>
</dbReference>
<dbReference type="PANTHER" id="PTHR15739">
    <property type="entry name" value="ZINC FINGER PROTEIN"/>
    <property type="match status" value="1"/>
</dbReference>
<feature type="region of interest" description="Disordered" evidence="1">
    <location>
        <begin position="678"/>
        <end position="706"/>
    </location>
</feature>
<evidence type="ECO:0000313" key="4">
    <source>
        <dbReference type="Proteomes" id="UP000515160"/>
    </source>
</evidence>
<evidence type="ECO:0000259" key="2">
    <source>
        <dbReference type="PROSITE" id="PS50181"/>
    </source>
</evidence>
<feature type="domain" description="F-box" evidence="2">
    <location>
        <begin position="818"/>
        <end position="864"/>
    </location>
</feature>
<dbReference type="GeneID" id="117574943"/>
<dbReference type="RefSeq" id="XP_034114884.1">
    <property type="nucleotide sequence ID" value="XM_034258993.2"/>
</dbReference>
<feature type="region of interest" description="Disordered" evidence="1">
    <location>
        <begin position="199"/>
        <end position="331"/>
    </location>
</feature>